<keyword evidence="3" id="KW-1185">Reference proteome</keyword>
<sequence>MLGVRLSIPSNEVVVVLAGPGGADAWVLPIVIGPREGAAIAAAQAGMVPPRPQTHDLLVTIMETLGADVVEVRITGMDEGIYYAEIELSGGHVVDARPSDAIAIALRAEAPVLCDEDLLREAGLPASQAGLEAGEQWGTSALSPAEGEGPEDLGAVDDEMRARMVEDFRSFLDEVEPEDFNTDDAE</sequence>
<evidence type="ECO:0000313" key="2">
    <source>
        <dbReference type="EMBL" id="ROR74440.1"/>
    </source>
</evidence>
<dbReference type="InterPro" id="IPR003729">
    <property type="entry name" value="Bi_nuclease_dom"/>
</dbReference>
<dbReference type="Pfam" id="PF02577">
    <property type="entry name" value="BFN_dom"/>
    <property type="match status" value="1"/>
</dbReference>
<comment type="caution">
    <text evidence="2">The sequence shown here is derived from an EMBL/GenBank/DDBJ whole genome shotgun (WGS) entry which is preliminary data.</text>
</comment>
<proteinExistence type="predicted"/>
<dbReference type="AlphaFoldDB" id="A0A3N2BGV1"/>
<dbReference type="GO" id="GO:0004518">
    <property type="term" value="F:nuclease activity"/>
    <property type="evidence" value="ECO:0007669"/>
    <property type="project" value="InterPro"/>
</dbReference>
<organism evidence="2 3">
    <name type="scientific">Bogoriella caseilytica</name>
    <dbReference type="NCBI Taxonomy" id="56055"/>
    <lineage>
        <taxon>Bacteria</taxon>
        <taxon>Bacillati</taxon>
        <taxon>Actinomycetota</taxon>
        <taxon>Actinomycetes</taxon>
        <taxon>Micrococcales</taxon>
        <taxon>Bogoriellaceae</taxon>
        <taxon>Bogoriella</taxon>
    </lineage>
</organism>
<dbReference type="Gene3D" id="3.10.690.10">
    <property type="entry name" value="Bifunctional nuclease domain"/>
    <property type="match status" value="1"/>
</dbReference>
<reference evidence="2 3" key="1">
    <citation type="submission" date="2018-11" db="EMBL/GenBank/DDBJ databases">
        <title>Sequencing the genomes of 1000 actinobacteria strains.</title>
        <authorList>
            <person name="Klenk H.-P."/>
        </authorList>
    </citation>
    <scope>NUCLEOTIDE SEQUENCE [LARGE SCALE GENOMIC DNA]</scope>
    <source>
        <strain evidence="2 3">DSM 11294</strain>
    </source>
</reference>
<dbReference type="SUPFAM" id="SSF103256">
    <property type="entry name" value="Hypothetical protein TM0160"/>
    <property type="match status" value="1"/>
</dbReference>
<gene>
    <name evidence="2" type="ORF">EDD31_2856</name>
</gene>
<dbReference type="PANTHER" id="PTHR15160:SF1">
    <property type="entry name" value="VON HIPPEL-LINDAU DISEASE TUMOR SUPPRESSOR"/>
    <property type="match status" value="1"/>
</dbReference>
<dbReference type="Proteomes" id="UP000280668">
    <property type="component" value="Unassembled WGS sequence"/>
</dbReference>
<protein>
    <recommendedName>
        <fullName evidence="1">BFN domain-containing protein</fullName>
    </recommendedName>
</protein>
<name>A0A3N2BGV1_9MICO</name>
<feature type="domain" description="BFN" evidence="1">
    <location>
        <begin position="1"/>
        <end position="126"/>
    </location>
</feature>
<dbReference type="InterPro" id="IPR036104">
    <property type="entry name" value="BFN_sf"/>
</dbReference>
<accession>A0A3N2BGV1</accession>
<dbReference type="EMBL" id="RKHK01000001">
    <property type="protein sequence ID" value="ROR74440.1"/>
    <property type="molecule type" value="Genomic_DNA"/>
</dbReference>
<evidence type="ECO:0000313" key="3">
    <source>
        <dbReference type="Proteomes" id="UP000280668"/>
    </source>
</evidence>
<dbReference type="PROSITE" id="PS51658">
    <property type="entry name" value="BFN"/>
    <property type="match status" value="1"/>
</dbReference>
<evidence type="ECO:0000259" key="1">
    <source>
        <dbReference type="PROSITE" id="PS51658"/>
    </source>
</evidence>
<dbReference type="PANTHER" id="PTHR15160">
    <property type="entry name" value="VON HIPPEL-LINDAU PROTEIN"/>
    <property type="match status" value="1"/>
</dbReference>